<accession>A0ABS4DCZ7</accession>
<proteinExistence type="inferred from homology"/>
<dbReference type="SUPFAM" id="SSF52402">
    <property type="entry name" value="Adenine nucleotide alpha hydrolases-like"/>
    <property type="match status" value="1"/>
</dbReference>
<dbReference type="InterPro" id="IPR017932">
    <property type="entry name" value="GATase_2_dom"/>
</dbReference>
<evidence type="ECO:0000256" key="7">
    <source>
        <dbReference type="ARBA" id="ARBA00022962"/>
    </source>
</evidence>
<dbReference type="InterPro" id="IPR051786">
    <property type="entry name" value="ASN_synthetase/amidase"/>
</dbReference>
<keyword evidence="5" id="KW-0067">ATP-binding</keyword>
<evidence type="ECO:0000256" key="4">
    <source>
        <dbReference type="ARBA" id="ARBA00022741"/>
    </source>
</evidence>
<evidence type="ECO:0000256" key="6">
    <source>
        <dbReference type="ARBA" id="ARBA00022888"/>
    </source>
</evidence>
<comment type="catalytic activity">
    <reaction evidence="8">
        <text>L-aspartate + L-glutamine + ATP + H2O = L-asparagine + L-glutamate + AMP + diphosphate + H(+)</text>
        <dbReference type="Rhea" id="RHEA:12228"/>
        <dbReference type="ChEBI" id="CHEBI:15377"/>
        <dbReference type="ChEBI" id="CHEBI:15378"/>
        <dbReference type="ChEBI" id="CHEBI:29985"/>
        <dbReference type="ChEBI" id="CHEBI:29991"/>
        <dbReference type="ChEBI" id="CHEBI:30616"/>
        <dbReference type="ChEBI" id="CHEBI:33019"/>
        <dbReference type="ChEBI" id="CHEBI:58048"/>
        <dbReference type="ChEBI" id="CHEBI:58359"/>
        <dbReference type="ChEBI" id="CHEBI:456215"/>
        <dbReference type="EC" id="6.3.5.4"/>
    </reaction>
</comment>
<dbReference type="NCBIfam" id="TIGR01536">
    <property type="entry name" value="asn_synth_AEB"/>
    <property type="match status" value="1"/>
</dbReference>
<dbReference type="CDD" id="cd00712">
    <property type="entry name" value="AsnB"/>
    <property type="match status" value="1"/>
</dbReference>
<keyword evidence="7" id="KW-0315">Glutamine amidotransferase</keyword>
<sequence>MCGICGILHRDPQRPVAPELLQRLNATMTHRGPDSDGFFFQANLGMAMRRLAIIDLNGGTQPIFNEDGSVAVVLNGEIYNFQQLRAELRTFGHRFATRSDTEVLVHAYEQWGDAMLPRINGMFAFALWDGPRRRLLLARDRMGEKPLYWHDSAHGLVWGSEAKVLLAAPWIERRLDPLALHHYLTLQYTPDPLTIYAGIQQLPAAHKLVVEAGQPLQVERWWQLNFEPKWHLSEGEAIEQARTLLSAAVERQLVSDVPLGAFLSGGIDSSIIVALMAERTSTPVRTFSIGFVERHFSETPFARQVAERYATNHYEFIFRPTDLVRVIEGVAAAVDEPFADPAALPLYELAHQTRRHVTVALSGDGGDETLAGYRRYILDGWLQPYSALPAVVTQRLVPAFTNLLPEPWWLPEDRNPITGLKRLGQFSATTPKASLIRWGAYFNHAEKLELYQTEWQAHLASCDSAALLAASYDSALAHSLLDRTLAADHATYLAGDLLPKTDRTTMAASLEARAPFLDAEWVTWTARLPTHYKIRGNQGKWLLKAAFSDKLPPAIAARGKQGFGVPVSYWLRNELRNWAGERLFSGVLDAWLRPPVVRNLFEEHCAGRVNHGKKLWALVMLAVWGEGQI</sequence>
<dbReference type="InterPro" id="IPR001962">
    <property type="entry name" value="Asn_synthase"/>
</dbReference>
<comment type="pathway">
    <text evidence="1">Amino-acid biosynthesis; L-asparagine biosynthesis; L-asparagine from L-aspartate (L-Gln route): step 1/1.</text>
</comment>
<evidence type="ECO:0000313" key="10">
    <source>
        <dbReference type="EMBL" id="MBP1467312.1"/>
    </source>
</evidence>
<name>A0ABS4DCZ7_9CHLR</name>
<dbReference type="GO" id="GO:0004066">
    <property type="term" value="F:asparagine synthase (glutamine-hydrolyzing) activity"/>
    <property type="evidence" value="ECO:0007669"/>
    <property type="project" value="UniProtKB-EC"/>
</dbReference>
<feature type="domain" description="Glutamine amidotransferase type-2" evidence="9">
    <location>
        <begin position="2"/>
        <end position="213"/>
    </location>
</feature>
<evidence type="ECO:0000313" key="11">
    <source>
        <dbReference type="Proteomes" id="UP001193081"/>
    </source>
</evidence>
<dbReference type="Gene3D" id="3.60.20.10">
    <property type="entry name" value="Glutamine Phosphoribosylpyrophosphate, subunit 1, domain 1"/>
    <property type="match status" value="1"/>
</dbReference>
<dbReference type="Pfam" id="PF13537">
    <property type="entry name" value="GATase_7"/>
    <property type="match status" value="1"/>
</dbReference>
<comment type="caution">
    <text evidence="10">The sequence shown here is derived from an EMBL/GenBank/DDBJ whole genome shotgun (WGS) entry which is preliminary data.</text>
</comment>
<dbReference type="Pfam" id="PF00733">
    <property type="entry name" value="Asn_synthase"/>
    <property type="match status" value="1"/>
</dbReference>
<dbReference type="SUPFAM" id="SSF56235">
    <property type="entry name" value="N-terminal nucleophile aminohydrolases (Ntn hydrolases)"/>
    <property type="match status" value="1"/>
</dbReference>
<dbReference type="PANTHER" id="PTHR43284">
    <property type="entry name" value="ASPARAGINE SYNTHETASE (GLUTAMINE-HYDROLYZING)"/>
    <property type="match status" value="1"/>
</dbReference>
<evidence type="ECO:0000259" key="9">
    <source>
        <dbReference type="PROSITE" id="PS51278"/>
    </source>
</evidence>
<organism evidence="10 11">
    <name type="scientific">Candidatus Chloroploca mongolica</name>
    <dbReference type="NCBI Taxonomy" id="2528176"/>
    <lineage>
        <taxon>Bacteria</taxon>
        <taxon>Bacillati</taxon>
        <taxon>Chloroflexota</taxon>
        <taxon>Chloroflexia</taxon>
        <taxon>Chloroflexales</taxon>
        <taxon>Chloroflexineae</taxon>
        <taxon>Oscillochloridaceae</taxon>
        <taxon>Candidatus Chloroploca</taxon>
    </lineage>
</organism>
<dbReference type="RefSeq" id="WP_135479518.1">
    <property type="nucleotide sequence ID" value="NZ_SIJK02000031.1"/>
</dbReference>
<keyword evidence="6" id="KW-0028">Amino-acid biosynthesis</keyword>
<dbReference type="Gene3D" id="3.40.50.620">
    <property type="entry name" value="HUPs"/>
    <property type="match status" value="1"/>
</dbReference>
<keyword evidence="11" id="KW-1185">Reference proteome</keyword>
<dbReference type="PROSITE" id="PS51278">
    <property type="entry name" value="GATASE_TYPE_2"/>
    <property type="match status" value="1"/>
</dbReference>
<dbReference type="EMBL" id="SIJK02000031">
    <property type="protein sequence ID" value="MBP1467312.1"/>
    <property type="molecule type" value="Genomic_DNA"/>
</dbReference>
<comment type="similarity">
    <text evidence="2">Belongs to the asparagine synthetase family.</text>
</comment>
<keyword evidence="10" id="KW-0436">Ligase</keyword>
<evidence type="ECO:0000256" key="1">
    <source>
        <dbReference type="ARBA" id="ARBA00005187"/>
    </source>
</evidence>
<dbReference type="PANTHER" id="PTHR43284:SF1">
    <property type="entry name" value="ASPARAGINE SYNTHETASE"/>
    <property type="match status" value="1"/>
</dbReference>
<keyword evidence="6" id="KW-0061">Asparagine biosynthesis</keyword>
<dbReference type="CDD" id="cd01991">
    <property type="entry name" value="Asn_synthase_B_C"/>
    <property type="match status" value="1"/>
</dbReference>
<dbReference type="Proteomes" id="UP001193081">
    <property type="component" value="Unassembled WGS sequence"/>
</dbReference>
<dbReference type="InterPro" id="IPR006426">
    <property type="entry name" value="Asn_synth_AEB"/>
</dbReference>
<dbReference type="EC" id="6.3.5.4" evidence="3"/>
<keyword evidence="4" id="KW-0547">Nucleotide-binding</keyword>
<evidence type="ECO:0000256" key="2">
    <source>
        <dbReference type="ARBA" id="ARBA00005752"/>
    </source>
</evidence>
<dbReference type="PIRSF" id="PIRSF001589">
    <property type="entry name" value="Asn_synthetase_glu-h"/>
    <property type="match status" value="1"/>
</dbReference>
<evidence type="ECO:0000256" key="5">
    <source>
        <dbReference type="ARBA" id="ARBA00022840"/>
    </source>
</evidence>
<dbReference type="InterPro" id="IPR033738">
    <property type="entry name" value="AsnB_N"/>
</dbReference>
<evidence type="ECO:0000256" key="3">
    <source>
        <dbReference type="ARBA" id="ARBA00012737"/>
    </source>
</evidence>
<gene>
    <name evidence="10" type="primary">asnB</name>
    <name evidence="10" type="ORF">EYB53_016485</name>
</gene>
<dbReference type="InterPro" id="IPR014729">
    <property type="entry name" value="Rossmann-like_a/b/a_fold"/>
</dbReference>
<evidence type="ECO:0000256" key="8">
    <source>
        <dbReference type="ARBA" id="ARBA00048741"/>
    </source>
</evidence>
<protein>
    <recommendedName>
        <fullName evidence="3">asparagine synthase (glutamine-hydrolyzing)</fullName>
        <ecNumber evidence="3">6.3.5.4</ecNumber>
    </recommendedName>
</protein>
<reference evidence="10 11" key="1">
    <citation type="submission" date="2021-03" db="EMBL/GenBank/DDBJ databases">
        <authorList>
            <person name="Grouzdev D.S."/>
        </authorList>
    </citation>
    <scope>NUCLEOTIDE SEQUENCE [LARGE SCALE GENOMIC DNA]</scope>
    <source>
        <strain evidence="10 11">M50-1</strain>
    </source>
</reference>
<dbReference type="InterPro" id="IPR029055">
    <property type="entry name" value="Ntn_hydrolases_N"/>
</dbReference>